<keyword evidence="3" id="KW-1185">Reference proteome</keyword>
<organism evidence="2 3">
    <name type="scientific">Chromatium okenii</name>
    <dbReference type="NCBI Taxonomy" id="61644"/>
    <lineage>
        <taxon>Bacteria</taxon>
        <taxon>Pseudomonadati</taxon>
        <taxon>Pseudomonadota</taxon>
        <taxon>Gammaproteobacteria</taxon>
        <taxon>Chromatiales</taxon>
        <taxon>Chromatiaceae</taxon>
        <taxon>Chromatium</taxon>
    </lineage>
</organism>
<dbReference type="Proteomes" id="UP000239936">
    <property type="component" value="Unassembled WGS sequence"/>
</dbReference>
<dbReference type="AlphaFoldDB" id="A0A2S7XSP3"/>
<evidence type="ECO:0000313" key="2">
    <source>
        <dbReference type="EMBL" id="PQJ96563.1"/>
    </source>
</evidence>
<evidence type="ECO:0000259" key="1">
    <source>
        <dbReference type="Pfam" id="PF00717"/>
    </source>
</evidence>
<evidence type="ECO:0000313" key="3">
    <source>
        <dbReference type="Proteomes" id="UP000239936"/>
    </source>
</evidence>
<dbReference type="Pfam" id="PF00717">
    <property type="entry name" value="Peptidase_S24"/>
    <property type="match status" value="1"/>
</dbReference>
<dbReference type="CDD" id="cd06529">
    <property type="entry name" value="S24_LexA-like"/>
    <property type="match status" value="1"/>
</dbReference>
<reference evidence="2 3" key="1">
    <citation type="submission" date="2018-01" db="EMBL/GenBank/DDBJ databases">
        <title>The complete genome sequence of Chromatium okenii LaCa, a purple sulfur bacterium with a turbulent life.</title>
        <authorList>
            <person name="Luedin S.M."/>
            <person name="Liechti N."/>
            <person name="Storelli N."/>
            <person name="Danza F."/>
            <person name="Wittwer M."/>
            <person name="Pothier J.F."/>
            <person name="Tonolla M.A."/>
        </authorList>
    </citation>
    <scope>NUCLEOTIDE SEQUENCE [LARGE SCALE GENOMIC DNA]</scope>
    <source>
        <strain evidence="2 3">LaCa</strain>
    </source>
</reference>
<name>A0A2S7XSP3_9GAMM</name>
<dbReference type="SUPFAM" id="SSF51306">
    <property type="entry name" value="LexA/Signal peptidase"/>
    <property type="match status" value="1"/>
</dbReference>
<proteinExistence type="predicted"/>
<comment type="caution">
    <text evidence="2">The sequence shown here is derived from an EMBL/GenBank/DDBJ whole genome shotgun (WGS) entry which is preliminary data.</text>
</comment>
<dbReference type="OrthoDB" id="9791537at2"/>
<gene>
    <name evidence="2" type="ORF">CXB77_07005</name>
</gene>
<dbReference type="Gene3D" id="2.10.109.10">
    <property type="entry name" value="Umud Fragment, subunit A"/>
    <property type="match status" value="1"/>
</dbReference>
<dbReference type="InterPro" id="IPR015927">
    <property type="entry name" value="Peptidase_S24_S26A/B/C"/>
</dbReference>
<dbReference type="InterPro" id="IPR036286">
    <property type="entry name" value="LexA/Signal_pep-like_sf"/>
</dbReference>
<protein>
    <submittedName>
        <fullName evidence="2">Peptidase</fullName>
    </submittedName>
</protein>
<feature type="domain" description="Peptidase S24/S26A/S26B/S26C" evidence="1">
    <location>
        <begin position="15"/>
        <end position="97"/>
    </location>
</feature>
<sequence length="109" mass="12767">MTDQNSDFADCSLHEPYALQVLGNEMEPEFPDQCIVIIRPTDVCKHQDYVFAEVENVRWFRQYSKDENGNERLIALNPLYPEIALTGVKWAVLGVIIQRNIRRQIKHYT</sequence>
<dbReference type="RefSeq" id="WP_105073324.1">
    <property type="nucleotide sequence ID" value="NZ_PPGH01000034.1"/>
</dbReference>
<accession>A0A2S7XSP3</accession>
<dbReference type="EMBL" id="PPGH01000034">
    <property type="protein sequence ID" value="PQJ96563.1"/>
    <property type="molecule type" value="Genomic_DNA"/>
</dbReference>
<dbReference type="InterPro" id="IPR039418">
    <property type="entry name" value="LexA-like"/>
</dbReference>